<dbReference type="InterPro" id="IPR000859">
    <property type="entry name" value="CUB_dom"/>
</dbReference>
<feature type="compositionally biased region" description="Pro residues" evidence="3">
    <location>
        <begin position="99"/>
        <end position="111"/>
    </location>
</feature>
<dbReference type="InterPro" id="IPR009003">
    <property type="entry name" value="Peptidase_S1_PA"/>
</dbReference>
<reference evidence="7" key="1">
    <citation type="submission" date="2017-01" db="EMBL/GenBank/DDBJ databases">
        <title>Comparative genomics of anhydrobiosis in the tardigrade Hypsibius dujardini.</title>
        <authorList>
            <person name="Yoshida Y."/>
            <person name="Koutsovoulos G."/>
            <person name="Laetsch D."/>
            <person name="Stevens L."/>
            <person name="Kumar S."/>
            <person name="Horikawa D."/>
            <person name="Ishino K."/>
            <person name="Komine S."/>
            <person name="Tomita M."/>
            <person name="Blaxter M."/>
            <person name="Arakawa K."/>
        </authorList>
    </citation>
    <scope>NUCLEOTIDE SEQUENCE [LARGE SCALE GENOMIC DNA]</scope>
    <source>
        <strain evidence="7">Z151</strain>
    </source>
</reference>
<dbReference type="SMART" id="SM00042">
    <property type="entry name" value="CUB"/>
    <property type="match status" value="1"/>
</dbReference>
<dbReference type="Pfam" id="PF00431">
    <property type="entry name" value="CUB"/>
    <property type="match status" value="1"/>
</dbReference>
<keyword evidence="7" id="KW-1185">Reference proteome</keyword>
<dbReference type="InterPro" id="IPR002172">
    <property type="entry name" value="LDrepeatLR_classA_rpt"/>
</dbReference>
<dbReference type="OrthoDB" id="10059102at2759"/>
<dbReference type="PROSITE" id="PS50068">
    <property type="entry name" value="LDLRA_2"/>
    <property type="match status" value="1"/>
</dbReference>
<dbReference type="AlphaFoldDB" id="A0A9X6NN73"/>
<name>A0A9X6NN73_HYPEX</name>
<organism evidence="6 7">
    <name type="scientific">Hypsibius exemplaris</name>
    <name type="common">Freshwater tardigrade</name>
    <dbReference type="NCBI Taxonomy" id="2072580"/>
    <lineage>
        <taxon>Eukaryota</taxon>
        <taxon>Metazoa</taxon>
        <taxon>Ecdysozoa</taxon>
        <taxon>Tardigrada</taxon>
        <taxon>Eutardigrada</taxon>
        <taxon>Parachela</taxon>
        <taxon>Hypsibioidea</taxon>
        <taxon>Hypsibiidae</taxon>
        <taxon>Hypsibius</taxon>
    </lineage>
</organism>
<dbReference type="CDD" id="cd00041">
    <property type="entry name" value="CUB"/>
    <property type="match status" value="1"/>
</dbReference>
<comment type="caution">
    <text evidence="6">The sequence shown here is derived from an EMBL/GenBank/DDBJ whole genome shotgun (WGS) entry which is preliminary data.</text>
</comment>
<dbReference type="Gene3D" id="2.40.10.10">
    <property type="entry name" value="Trypsin-like serine proteases"/>
    <property type="match status" value="2"/>
</dbReference>
<accession>A0A9X6NN73</accession>
<feature type="domain" description="Peptidase S1" evidence="5">
    <location>
        <begin position="285"/>
        <end position="481"/>
    </location>
</feature>
<dbReference type="SMART" id="SM00020">
    <property type="entry name" value="Tryp_SPc"/>
    <property type="match status" value="1"/>
</dbReference>
<dbReference type="Proteomes" id="UP000192578">
    <property type="component" value="Unassembled WGS sequence"/>
</dbReference>
<dbReference type="EMBL" id="MTYJ01000283">
    <property type="protein sequence ID" value="OWA52734.1"/>
    <property type="molecule type" value="Genomic_DNA"/>
</dbReference>
<dbReference type="PANTHER" id="PTHR24252">
    <property type="entry name" value="ACROSIN-RELATED"/>
    <property type="match status" value="1"/>
</dbReference>
<feature type="domain" description="CUB" evidence="4">
    <location>
        <begin position="113"/>
        <end position="223"/>
    </location>
</feature>
<dbReference type="Pfam" id="PF00089">
    <property type="entry name" value="Trypsin"/>
    <property type="match status" value="1"/>
</dbReference>
<dbReference type="PANTHER" id="PTHR24252:SF7">
    <property type="entry name" value="HYALIN"/>
    <property type="match status" value="1"/>
</dbReference>
<evidence type="ECO:0000256" key="2">
    <source>
        <dbReference type="PROSITE-ProRule" id="PRU00124"/>
    </source>
</evidence>
<dbReference type="SUPFAM" id="SSF49854">
    <property type="entry name" value="Spermadhesin, CUB domain"/>
    <property type="match status" value="1"/>
</dbReference>
<gene>
    <name evidence="6" type="ORF">BV898_17179</name>
</gene>
<dbReference type="PROSITE" id="PS50240">
    <property type="entry name" value="TRYPSIN_DOM"/>
    <property type="match status" value="1"/>
</dbReference>
<dbReference type="SUPFAM" id="SSF50494">
    <property type="entry name" value="Trypsin-like serine proteases"/>
    <property type="match status" value="1"/>
</dbReference>
<keyword evidence="1" id="KW-1015">Disulfide bond</keyword>
<feature type="region of interest" description="Disordered" evidence="3">
    <location>
        <begin position="1"/>
        <end position="72"/>
    </location>
</feature>
<evidence type="ECO:0000259" key="5">
    <source>
        <dbReference type="PROSITE" id="PS50240"/>
    </source>
</evidence>
<evidence type="ECO:0000313" key="6">
    <source>
        <dbReference type="EMBL" id="OWA52734.1"/>
    </source>
</evidence>
<dbReference type="GO" id="GO:0006508">
    <property type="term" value="P:proteolysis"/>
    <property type="evidence" value="ECO:0007669"/>
    <property type="project" value="InterPro"/>
</dbReference>
<dbReference type="Gene3D" id="2.60.120.290">
    <property type="entry name" value="Spermadhesin, CUB domain"/>
    <property type="match status" value="1"/>
</dbReference>
<comment type="caution">
    <text evidence="2">Lacks conserved residue(s) required for the propagation of feature annotation.</text>
</comment>
<evidence type="ECO:0000259" key="4">
    <source>
        <dbReference type="PROSITE" id="PS01180"/>
    </source>
</evidence>
<proteinExistence type="predicted"/>
<feature type="region of interest" description="Disordered" evidence="3">
    <location>
        <begin position="94"/>
        <end position="113"/>
    </location>
</feature>
<dbReference type="InterPro" id="IPR043504">
    <property type="entry name" value="Peptidase_S1_PA_chymotrypsin"/>
</dbReference>
<sequence length="481" mass="50854">MWGAPEGPSGSGGAPEGSIGSGGAPEGPSGSGGAPEGSIGMWGAPEGPSGCGAPLRLHRDVDPQGPLRVPPSVNPNVPLMVLSVNSQGFELTFSETDDAPPPRPTQPPTPTPCGGTVVQTGDTPAYIESPNFPSNYDESKTCTWTVTSDVGTLLEFTAEAFNTEAGYDHLRFSDIPAVGEPLGTFSGTVGPLELRSVGNAALVVFSSDGSNTDTGFRIRINRFIPKCPAPLGICPNTGDEEICFAAGQLCDGNEDCPGGVDEVCPPGCGIPTIKPFLSTRSGDRIVGGIEVAHKSLLAVGRWSVTLIEFVFGANGMAFLTFSASIRPSLYKVRVGEHDIEGDSEENAWTYDLELVIPHPRYGMDGARSNDICLLKTRLPIFFNEHVFPVCVGSETTAPVGTDCFTTGWGSQLQVPAKSEDFKECDDTREKESVRAGDLLQQVDVKLAEQAVCEAIYANHTQPAVISEDMLCGYNFGKDRYQ</sequence>
<protein>
    <recommendedName>
        <fullName evidence="8">CUB domain-containing protein</fullName>
    </recommendedName>
</protein>
<evidence type="ECO:0008006" key="8">
    <source>
        <dbReference type="Google" id="ProtNLM"/>
    </source>
</evidence>
<evidence type="ECO:0000313" key="7">
    <source>
        <dbReference type="Proteomes" id="UP000192578"/>
    </source>
</evidence>
<evidence type="ECO:0000256" key="3">
    <source>
        <dbReference type="SAM" id="MobiDB-lite"/>
    </source>
</evidence>
<dbReference type="InterPro" id="IPR035914">
    <property type="entry name" value="Sperma_CUB_dom_sf"/>
</dbReference>
<dbReference type="InterPro" id="IPR001254">
    <property type="entry name" value="Trypsin_dom"/>
</dbReference>
<feature type="compositionally biased region" description="Gly residues" evidence="3">
    <location>
        <begin position="9"/>
        <end position="35"/>
    </location>
</feature>
<evidence type="ECO:0000256" key="1">
    <source>
        <dbReference type="ARBA" id="ARBA00023157"/>
    </source>
</evidence>
<dbReference type="PROSITE" id="PS01180">
    <property type="entry name" value="CUB"/>
    <property type="match status" value="1"/>
</dbReference>
<dbReference type="GO" id="GO:0004252">
    <property type="term" value="F:serine-type endopeptidase activity"/>
    <property type="evidence" value="ECO:0007669"/>
    <property type="project" value="InterPro"/>
</dbReference>